<evidence type="ECO:0000256" key="1">
    <source>
        <dbReference type="ARBA" id="ARBA00008075"/>
    </source>
</evidence>
<dbReference type="STRING" id="101091.A0A1C7NFC7"/>
<dbReference type="Proteomes" id="UP000093000">
    <property type="component" value="Unassembled WGS sequence"/>
</dbReference>
<comment type="similarity">
    <text evidence="1">Belongs to the WD repeat ESC family.</text>
</comment>
<dbReference type="Gene3D" id="2.130.10.10">
    <property type="entry name" value="YVTN repeat-like/Quinoprotein amine dehydrogenase"/>
    <property type="match status" value="1"/>
</dbReference>
<feature type="repeat" description="WD" evidence="6">
    <location>
        <begin position="172"/>
        <end position="214"/>
    </location>
</feature>
<gene>
    <name evidence="7" type="primary">FIE2</name>
    <name evidence="7" type="ORF">A0J61_05897</name>
</gene>
<keyword evidence="5" id="KW-0804">Transcription</keyword>
<dbReference type="PROSITE" id="PS50082">
    <property type="entry name" value="WD_REPEATS_2"/>
    <property type="match status" value="1"/>
</dbReference>
<dbReference type="InterPro" id="IPR019775">
    <property type="entry name" value="WD40_repeat_CS"/>
</dbReference>
<dbReference type="OrthoDB" id="7318948at2759"/>
<evidence type="ECO:0000256" key="6">
    <source>
        <dbReference type="PROSITE-ProRule" id="PRU00221"/>
    </source>
</evidence>
<evidence type="ECO:0000256" key="2">
    <source>
        <dbReference type="ARBA" id="ARBA00022574"/>
    </source>
</evidence>
<keyword evidence="8" id="KW-1185">Reference proteome</keyword>
<evidence type="ECO:0000313" key="8">
    <source>
        <dbReference type="Proteomes" id="UP000093000"/>
    </source>
</evidence>
<proteinExistence type="inferred from homology"/>
<evidence type="ECO:0000256" key="4">
    <source>
        <dbReference type="ARBA" id="ARBA00023015"/>
    </source>
</evidence>
<dbReference type="AlphaFoldDB" id="A0A1C7NFC7"/>
<dbReference type="SUPFAM" id="SSF50978">
    <property type="entry name" value="WD40 repeat-like"/>
    <property type="match status" value="1"/>
</dbReference>
<accession>A0A1C7NFC7</accession>
<reference evidence="7 8" key="1">
    <citation type="submission" date="2016-03" db="EMBL/GenBank/DDBJ databases">
        <title>Choanephora cucurbitarum.</title>
        <authorList>
            <person name="Min B."/>
            <person name="Park H."/>
            <person name="Park J.-H."/>
            <person name="Shin H.-D."/>
            <person name="Choi I.-G."/>
        </authorList>
    </citation>
    <scope>NUCLEOTIDE SEQUENCE [LARGE SCALE GENOMIC DNA]</scope>
    <source>
        <strain evidence="7 8">KUS-F28377</strain>
    </source>
</reference>
<dbReference type="InterPro" id="IPR015943">
    <property type="entry name" value="WD40/YVTN_repeat-like_dom_sf"/>
</dbReference>
<dbReference type="InParanoid" id="A0A1C7NFC7"/>
<dbReference type="PROSITE" id="PS00678">
    <property type="entry name" value="WD_REPEATS_1"/>
    <property type="match status" value="1"/>
</dbReference>
<evidence type="ECO:0000256" key="5">
    <source>
        <dbReference type="ARBA" id="ARBA00023163"/>
    </source>
</evidence>
<dbReference type="InterPro" id="IPR036322">
    <property type="entry name" value="WD40_repeat_dom_sf"/>
</dbReference>
<dbReference type="InterPro" id="IPR051243">
    <property type="entry name" value="PcG_WD-repeat"/>
</dbReference>
<dbReference type="InterPro" id="IPR001680">
    <property type="entry name" value="WD40_rpt"/>
</dbReference>
<name>A0A1C7NFC7_9FUNG</name>
<organism evidence="7 8">
    <name type="scientific">Choanephora cucurbitarum</name>
    <dbReference type="NCBI Taxonomy" id="101091"/>
    <lineage>
        <taxon>Eukaryota</taxon>
        <taxon>Fungi</taxon>
        <taxon>Fungi incertae sedis</taxon>
        <taxon>Mucoromycota</taxon>
        <taxon>Mucoromycotina</taxon>
        <taxon>Mucoromycetes</taxon>
        <taxon>Mucorales</taxon>
        <taxon>Mucorineae</taxon>
        <taxon>Choanephoraceae</taxon>
        <taxon>Choanephoroideae</taxon>
        <taxon>Choanephora</taxon>
    </lineage>
</organism>
<evidence type="ECO:0000313" key="7">
    <source>
        <dbReference type="EMBL" id="OBZ86054.1"/>
    </source>
</evidence>
<keyword evidence="3" id="KW-0677">Repeat</keyword>
<keyword evidence="4" id="KW-0805">Transcription regulation</keyword>
<dbReference type="PROSITE" id="PS50294">
    <property type="entry name" value="WD_REPEATS_REGION"/>
    <property type="match status" value="1"/>
</dbReference>
<dbReference type="PANTHER" id="PTHR10253">
    <property type="entry name" value="POLYCOMB PROTEIN"/>
    <property type="match status" value="1"/>
</dbReference>
<protein>
    <submittedName>
        <fullName evidence="7">Polycomb group protein FIE2</fullName>
    </submittedName>
</protein>
<keyword evidence="2 6" id="KW-0853">WD repeat</keyword>
<comment type="caution">
    <text evidence="7">The sequence shown here is derived from an EMBL/GenBank/DDBJ whole genome shotgun (WGS) entry which is preliminary data.</text>
</comment>
<dbReference type="Pfam" id="PF00400">
    <property type="entry name" value="WD40"/>
    <property type="match status" value="3"/>
</dbReference>
<dbReference type="SMART" id="SM00320">
    <property type="entry name" value="WD40"/>
    <property type="match status" value="6"/>
</dbReference>
<dbReference type="EMBL" id="LUGH01000333">
    <property type="protein sequence ID" value="OBZ86054.1"/>
    <property type="molecule type" value="Genomic_DNA"/>
</dbReference>
<sequence length="404" mass="46009">MTTLKRKLSIEASDKEAKQAKKDETVVRDARLEDMFRNMRLRRIVKENHGCDINQLAFFFNSKNFKAPVSLEHHKTFDKRGAVQRDSTDTSNVLGTVGGCQLSVYDNEHCGDHLDIMSNFDMTPEDDALINKHRLETFCWLYKDGDGLLATAGGDGDIHILSLANSEETMVLKGHKKLVFDLQSHPRNDDVILSTSKDGTIRLWDVNKGRCLVIFEAEATVACFHPSGTQLISGNSRGDLRLWPIPSTSQLMDEEPVTVEKKHSRVLKKWHGDSYIDCIRFVNGHVLSKSTNGKIEYWDLEEQEKPVRSFRIRSGENFSRFDVSLDELFFCVGSSHGTISIYNLHTGKLVTELGHRRATKAVRCCVFSRDCRQIIAAGEDGFILRYDYIDEETLNEWANWKKAE</sequence>
<evidence type="ECO:0000256" key="3">
    <source>
        <dbReference type="ARBA" id="ARBA00022737"/>
    </source>
</evidence>